<reference evidence="1" key="1">
    <citation type="submission" date="2022-07" db="EMBL/GenBank/DDBJ databases">
        <title>Complete genome of Vibrio japonicus strain JCM 31412T and phylogenomic assessment of the Nereis clade of the genus Vibrio.</title>
        <authorList>
            <person name="Shlafstein M.D."/>
            <person name="Emsley S.A."/>
            <person name="Ushijima B."/>
            <person name="Videau P."/>
            <person name="Saw J.H."/>
        </authorList>
    </citation>
    <scope>NUCLEOTIDE SEQUENCE</scope>
    <source>
        <strain evidence="1">JCM 31412</strain>
    </source>
</reference>
<sequence>MLRALVCCGLVVSLTACSSSPRHVEAQVPLVKEQFESIGSKLSAKYRAQLENAQQRVLFHQEYQVELGGFYISSLGQDCRNLIIQNIDGVKSQRVACAEPKQYPEQIRTWYLIPNIIQSASPIQL</sequence>
<gene>
    <name evidence="1" type="ORF">NP165_10005</name>
</gene>
<protein>
    <recommendedName>
        <fullName evidence="3">Lipoprotein</fullName>
    </recommendedName>
</protein>
<dbReference type="Proteomes" id="UP001058602">
    <property type="component" value="Chromosome 1"/>
</dbReference>
<accession>A0ABY5LGV4</accession>
<dbReference type="EMBL" id="CP102096">
    <property type="protein sequence ID" value="UUM30038.1"/>
    <property type="molecule type" value="Genomic_DNA"/>
</dbReference>
<dbReference type="RefSeq" id="WP_257083828.1">
    <property type="nucleotide sequence ID" value="NZ_CP102096.1"/>
</dbReference>
<organism evidence="1 2">
    <name type="scientific">Vibrio japonicus</name>
    <dbReference type="NCBI Taxonomy" id="1824638"/>
    <lineage>
        <taxon>Bacteria</taxon>
        <taxon>Pseudomonadati</taxon>
        <taxon>Pseudomonadota</taxon>
        <taxon>Gammaproteobacteria</taxon>
        <taxon>Vibrionales</taxon>
        <taxon>Vibrionaceae</taxon>
        <taxon>Vibrio</taxon>
    </lineage>
</organism>
<evidence type="ECO:0000313" key="1">
    <source>
        <dbReference type="EMBL" id="UUM30038.1"/>
    </source>
</evidence>
<proteinExistence type="predicted"/>
<name>A0ABY5LGV4_9VIBR</name>
<evidence type="ECO:0008006" key="3">
    <source>
        <dbReference type="Google" id="ProtNLM"/>
    </source>
</evidence>
<keyword evidence="2" id="KW-1185">Reference proteome</keyword>
<dbReference type="PROSITE" id="PS51257">
    <property type="entry name" value="PROKAR_LIPOPROTEIN"/>
    <property type="match status" value="1"/>
</dbReference>
<evidence type="ECO:0000313" key="2">
    <source>
        <dbReference type="Proteomes" id="UP001058602"/>
    </source>
</evidence>